<accession>A0A7X9X0Y3</accession>
<sequence length="677" mass="74135">MTTAGTESRPVDPVDLLRRRDIGYMHLGPGQRLIALSPDKSRAAFLMHRADPSTNCYCVALMVLDLGGAAPPRILDQGDDLLMEAVTMRGMEVEYGLPRPLLPSWSPDGKRVAYLRKADGLAQIAEVTLADGNSRQLSHSPVGVEQFAWDAAGTGFVYRDRPARLAARAAIRQEGDKGYLVDDRILPYAGTTPAIRAPLPQELHHITGDGAFTELVTANDRACLDAARANERAASGAPQLMPSGWTLAKTQAVPGSYSSPTYMVATRPDGRKLPCDDPACRGSLFADIEGAWESDRPGEFIYLKRDGWGASQYGLYLWKAGQAPRRLLLTDDLLLGCESLGARLLCAREQALRPRHLVTIELRHGAHVEELFDPNADYLALAQPHVERLRWRNAHGQESFGDLILPARPVPGRKLPLVVVQYVSRGFLRGGTGDEYPIPAFVQNGFAVLSFHKPSPLFAVEGNDGTLASILPRLNEDWADRRNIHSSLMAGLDLVLARGDIDAQRIGISGVSDGSTTVQFGLINSPGLFRAASIGSCCVDPTAMMIYGGSGLARERTAWGYPPVFGPGSQKWQPLALAHNPSSLMAPLLMQLADSEFIVAMETLAAYEKAGRPIEARIFPQEHHLKAQPRHRLDLYCRNLRWFGFWLDQPIASGTCRADIEDYVRWTDMKAHAAKSD</sequence>
<organism evidence="2 3">
    <name type="scientific">Sphingobium psychrophilum</name>
    <dbReference type="NCBI Taxonomy" id="2728834"/>
    <lineage>
        <taxon>Bacteria</taxon>
        <taxon>Pseudomonadati</taxon>
        <taxon>Pseudomonadota</taxon>
        <taxon>Alphaproteobacteria</taxon>
        <taxon>Sphingomonadales</taxon>
        <taxon>Sphingomonadaceae</taxon>
        <taxon>Sphingobium</taxon>
    </lineage>
</organism>
<protein>
    <submittedName>
        <fullName evidence="2">Atxe2 family lasso peptide isopeptidase</fullName>
    </submittedName>
</protein>
<name>A0A7X9X0Y3_9SPHN</name>
<dbReference type="InterPro" id="IPR001375">
    <property type="entry name" value="Peptidase_S9_cat"/>
</dbReference>
<dbReference type="EMBL" id="JABBFV010000037">
    <property type="protein sequence ID" value="NML13138.1"/>
    <property type="molecule type" value="Genomic_DNA"/>
</dbReference>
<reference evidence="2 3" key="1">
    <citation type="submission" date="2020-04" db="EMBL/GenBank/DDBJ databases">
        <title>Sphingobium sp. AR-3-1 isolated from Arctic soil.</title>
        <authorList>
            <person name="Dahal R.H."/>
            <person name="Chaudhary D.K."/>
        </authorList>
    </citation>
    <scope>NUCLEOTIDE SEQUENCE [LARGE SCALE GENOMIC DNA]</scope>
    <source>
        <strain evidence="2 3">AR-3-1</strain>
    </source>
</reference>
<dbReference type="InterPro" id="IPR011042">
    <property type="entry name" value="6-blade_b-propeller_TolB-like"/>
</dbReference>
<dbReference type="SUPFAM" id="SSF82171">
    <property type="entry name" value="DPP6 N-terminal domain-like"/>
    <property type="match status" value="1"/>
</dbReference>
<dbReference type="Pfam" id="PF00326">
    <property type="entry name" value="Peptidase_S9"/>
    <property type="match status" value="1"/>
</dbReference>
<dbReference type="NCBIfam" id="NF033523">
    <property type="entry name" value="lasso_peptidase"/>
    <property type="match status" value="1"/>
</dbReference>
<dbReference type="SUPFAM" id="SSF53474">
    <property type="entry name" value="alpha/beta-Hydrolases"/>
    <property type="match status" value="1"/>
</dbReference>
<gene>
    <name evidence="2" type="ORF">HHL08_23935</name>
</gene>
<evidence type="ECO:0000313" key="2">
    <source>
        <dbReference type="EMBL" id="NML13138.1"/>
    </source>
</evidence>
<dbReference type="Gene3D" id="2.120.10.30">
    <property type="entry name" value="TolB, C-terminal domain"/>
    <property type="match status" value="1"/>
</dbReference>
<dbReference type="AlphaFoldDB" id="A0A7X9X0Y3"/>
<dbReference type="InterPro" id="IPR029058">
    <property type="entry name" value="AB_hydrolase_fold"/>
</dbReference>
<dbReference type="GO" id="GO:0008236">
    <property type="term" value="F:serine-type peptidase activity"/>
    <property type="evidence" value="ECO:0007669"/>
    <property type="project" value="InterPro"/>
</dbReference>
<dbReference type="Proteomes" id="UP000519023">
    <property type="component" value="Unassembled WGS sequence"/>
</dbReference>
<evidence type="ECO:0000259" key="1">
    <source>
        <dbReference type="Pfam" id="PF00326"/>
    </source>
</evidence>
<dbReference type="GO" id="GO:0006508">
    <property type="term" value="P:proteolysis"/>
    <property type="evidence" value="ECO:0007669"/>
    <property type="project" value="InterPro"/>
</dbReference>
<feature type="domain" description="Peptidase S9 prolyl oligopeptidase catalytic" evidence="1">
    <location>
        <begin position="487"/>
        <end position="647"/>
    </location>
</feature>
<proteinExistence type="predicted"/>
<dbReference type="Gene3D" id="3.40.50.1820">
    <property type="entry name" value="alpha/beta hydrolase"/>
    <property type="match status" value="1"/>
</dbReference>
<comment type="caution">
    <text evidence="2">The sequence shown here is derived from an EMBL/GenBank/DDBJ whole genome shotgun (WGS) entry which is preliminary data.</text>
</comment>
<evidence type="ECO:0000313" key="3">
    <source>
        <dbReference type="Proteomes" id="UP000519023"/>
    </source>
</evidence>
<dbReference type="RefSeq" id="WP_169575424.1">
    <property type="nucleotide sequence ID" value="NZ_JABBFV010000037.1"/>
</dbReference>
<keyword evidence="3" id="KW-1185">Reference proteome</keyword>
<dbReference type="InterPro" id="IPR053536">
    <property type="entry name" value="Lasso_peptide_isopeptidase"/>
</dbReference>